<dbReference type="InterPro" id="IPR008462">
    <property type="entry name" value="CsbD"/>
</dbReference>
<proteinExistence type="inferred from homology"/>
<keyword evidence="2" id="KW-0472">Membrane</keyword>
<dbReference type="EMBL" id="VWOX01000007">
    <property type="protein sequence ID" value="KAA5542585.1"/>
    <property type="molecule type" value="Genomic_DNA"/>
</dbReference>
<comment type="similarity">
    <text evidence="1">Belongs to the UPF0337 (CsbD) family.</text>
</comment>
<evidence type="ECO:0000313" key="4">
    <source>
        <dbReference type="EMBL" id="KAA5542585.1"/>
    </source>
</evidence>
<comment type="caution">
    <text evidence="4">The sequence shown here is derived from an EMBL/GenBank/DDBJ whole genome shotgun (WGS) entry which is preliminary data.</text>
</comment>
<dbReference type="AlphaFoldDB" id="A0A5M6DBQ3"/>
<dbReference type="PANTHER" id="PTHR34977">
    <property type="entry name" value="UPF0337 PROTEIN YJBJ"/>
    <property type="match status" value="1"/>
</dbReference>
<dbReference type="Pfam" id="PF05532">
    <property type="entry name" value="CsbD"/>
    <property type="match status" value="1"/>
</dbReference>
<feature type="domain" description="CsbD-like" evidence="3">
    <location>
        <begin position="5"/>
        <end position="57"/>
    </location>
</feature>
<evidence type="ECO:0000313" key="5">
    <source>
        <dbReference type="Proteomes" id="UP000324479"/>
    </source>
</evidence>
<keyword evidence="2" id="KW-0812">Transmembrane</keyword>
<feature type="transmembrane region" description="Helical" evidence="2">
    <location>
        <begin position="118"/>
        <end position="135"/>
    </location>
</feature>
<dbReference type="InterPro" id="IPR050423">
    <property type="entry name" value="UPF0337_stress_rsp"/>
</dbReference>
<evidence type="ECO:0000259" key="3">
    <source>
        <dbReference type="Pfam" id="PF05532"/>
    </source>
</evidence>
<gene>
    <name evidence="4" type="ORF">FYK55_13685</name>
</gene>
<accession>A0A5M6DBQ3</accession>
<sequence>MISQDRIQGHWDEVKGQLRSRWGQLTDDDLQRAKGSAEHLVGVIQAKTGEARHEIEHFLHDVLGGRVSRAGQQYSAAMQQFADEASDYARRNYRRVASRSGDYATRLAESVRERPAESLAVAFGLGIAAGAIFLFRGRR</sequence>
<dbReference type="InterPro" id="IPR036629">
    <property type="entry name" value="YjbJ_sf"/>
</dbReference>
<dbReference type="Proteomes" id="UP000324479">
    <property type="component" value="Unassembled WGS sequence"/>
</dbReference>
<dbReference type="PANTHER" id="PTHR34977:SF1">
    <property type="entry name" value="UPF0337 PROTEIN YJBJ"/>
    <property type="match status" value="1"/>
</dbReference>
<dbReference type="RefSeq" id="WP_150077000.1">
    <property type="nucleotide sequence ID" value="NZ_VWOX01000007.1"/>
</dbReference>
<keyword evidence="5" id="KW-1185">Reference proteome</keyword>
<dbReference type="SUPFAM" id="SSF69047">
    <property type="entry name" value="Hypothetical protein YjbJ"/>
    <property type="match status" value="1"/>
</dbReference>
<evidence type="ECO:0000256" key="1">
    <source>
        <dbReference type="ARBA" id="ARBA00009129"/>
    </source>
</evidence>
<dbReference type="Gene3D" id="1.10.1470.10">
    <property type="entry name" value="YjbJ"/>
    <property type="match status" value="1"/>
</dbReference>
<keyword evidence="2" id="KW-1133">Transmembrane helix</keyword>
<name>A0A5M6DBQ3_9BACT</name>
<reference evidence="4 5" key="1">
    <citation type="submission" date="2019-08" db="EMBL/GenBank/DDBJ databases">
        <authorList>
            <person name="Dhanesh K."/>
            <person name="Kumar G."/>
            <person name="Sasikala C."/>
            <person name="Venkata Ramana C."/>
        </authorList>
    </citation>
    <scope>NUCLEOTIDE SEQUENCE [LARGE SCALE GENOMIC DNA]</scope>
    <source>
        <strain evidence="4 5">JC645</strain>
    </source>
</reference>
<protein>
    <submittedName>
        <fullName evidence="4">CsbD family protein</fullName>
    </submittedName>
</protein>
<evidence type="ECO:0000256" key="2">
    <source>
        <dbReference type="SAM" id="Phobius"/>
    </source>
</evidence>
<organism evidence="4 5">
    <name type="scientific">Roseiconus nitratireducens</name>
    <dbReference type="NCBI Taxonomy" id="2605748"/>
    <lineage>
        <taxon>Bacteria</taxon>
        <taxon>Pseudomonadati</taxon>
        <taxon>Planctomycetota</taxon>
        <taxon>Planctomycetia</taxon>
        <taxon>Pirellulales</taxon>
        <taxon>Pirellulaceae</taxon>
        <taxon>Roseiconus</taxon>
    </lineage>
</organism>